<dbReference type="EMBL" id="CP025543">
    <property type="protein sequence ID" value="AUM62384.1"/>
    <property type="molecule type" value="Genomic_DNA"/>
</dbReference>
<accession>A0A2K9LXE4</accession>
<dbReference type="NCBIfam" id="TIGR00099">
    <property type="entry name" value="Cof-subfamily"/>
    <property type="match status" value="1"/>
</dbReference>
<dbReference type="NCBIfam" id="TIGR01484">
    <property type="entry name" value="HAD-SF-IIB"/>
    <property type="match status" value="1"/>
</dbReference>
<dbReference type="CDD" id="cd07516">
    <property type="entry name" value="HAD_Pase"/>
    <property type="match status" value="1"/>
</dbReference>
<sequence>MVKLIALDVDGTLVKKKNLVSKKNINAINEARKKGVKICIATGRNITRAVKVAKAIGIDLAHEYVITLNGGATYKYDGLATPKLIEEHLFEMDDFKTIYDKAKQYRLSTFSYAEDPNVSYVVKKNFFTYVLKKVSGRKLIKYNRDEIDGKSYKIIIYGNKKGIAKIKEDLKPKGYEMFSWSYVPHSSNIEVNPKGVDKLYALQKVAANYGIDSKDIMFFGDGDNDIKAIKWVGHGIAMGNSKKDLKEIASGSTKTNKRHGVGHYIIKELLKSAK</sequence>
<dbReference type="SFLD" id="SFLDS00003">
    <property type="entry name" value="Haloacid_Dehalogenase"/>
    <property type="match status" value="1"/>
</dbReference>
<dbReference type="OrthoDB" id="384659at2"/>
<dbReference type="RefSeq" id="WP_101780438.1">
    <property type="nucleotide sequence ID" value="NZ_CP025543.1"/>
</dbReference>
<dbReference type="InterPro" id="IPR006379">
    <property type="entry name" value="HAD-SF_hydro_IIB"/>
</dbReference>
<dbReference type="SFLD" id="SFLDG01140">
    <property type="entry name" value="C2.B:_Phosphomannomutase_and_P"/>
    <property type="match status" value="1"/>
</dbReference>
<protein>
    <submittedName>
        <fullName evidence="1">HAD superfamily hydrolase</fullName>
    </submittedName>
</protein>
<keyword evidence="2" id="KW-1185">Reference proteome</keyword>
<dbReference type="PROSITE" id="PS01229">
    <property type="entry name" value="COF_2"/>
    <property type="match status" value="1"/>
</dbReference>
<dbReference type="GO" id="GO:0005829">
    <property type="term" value="C:cytosol"/>
    <property type="evidence" value="ECO:0007669"/>
    <property type="project" value="TreeGrafter"/>
</dbReference>
<dbReference type="KEGG" id="smoo:SMONO_v1c01330"/>
<dbReference type="GO" id="GO:0000287">
    <property type="term" value="F:magnesium ion binding"/>
    <property type="evidence" value="ECO:0007669"/>
    <property type="project" value="TreeGrafter"/>
</dbReference>
<dbReference type="AlphaFoldDB" id="A0A2K9LXE4"/>
<dbReference type="Pfam" id="PF08282">
    <property type="entry name" value="Hydrolase_3"/>
    <property type="match status" value="1"/>
</dbReference>
<dbReference type="Gene3D" id="3.30.1240.10">
    <property type="match status" value="1"/>
</dbReference>
<dbReference type="SUPFAM" id="SSF56784">
    <property type="entry name" value="HAD-like"/>
    <property type="match status" value="1"/>
</dbReference>
<evidence type="ECO:0000313" key="1">
    <source>
        <dbReference type="EMBL" id="AUM62384.1"/>
    </source>
</evidence>
<gene>
    <name evidence="1" type="ORF">SMONO_v1c01330</name>
</gene>
<evidence type="ECO:0000313" key="2">
    <source>
        <dbReference type="Proteomes" id="UP000234790"/>
    </source>
</evidence>
<dbReference type="GO" id="GO:0016791">
    <property type="term" value="F:phosphatase activity"/>
    <property type="evidence" value="ECO:0007669"/>
    <property type="project" value="TreeGrafter"/>
</dbReference>
<dbReference type="Gene3D" id="3.40.50.1000">
    <property type="entry name" value="HAD superfamily/HAD-like"/>
    <property type="match status" value="1"/>
</dbReference>
<dbReference type="InterPro" id="IPR036412">
    <property type="entry name" value="HAD-like_sf"/>
</dbReference>
<organism evidence="1 2">
    <name type="scientific">Spiroplasma monobiae MQ-1</name>
    <dbReference type="NCBI Taxonomy" id="1336748"/>
    <lineage>
        <taxon>Bacteria</taxon>
        <taxon>Bacillati</taxon>
        <taxon>Mycoplasmatota</taxon>
        <taxon>Mollicutes</taxon>
        <taxon>Entomoplasmatales</taxon>
        <taxon>Spiroplasmataceae</taxon>
        <taxon>Spiroplasma</taxon>
    </lineage>
</organism>
<name>A0A2K9LXE4_SPISQ</name>
<dbReference type="PANTHER" id="PTHR10000:SF8">
    <property type="entry name" value="HAD SUPERFAMILY HYDROLASE-LIKE, TYPE 3"/>
    <property type="match status" value="1"/>
</dbReference>
<keyword evidence="1" id="KW-0378">Hydrolase</keyword>
<dbReference type="InterPro" id="IPR023214">
    <property type="entry name" value="HAD_sf"/>
</dbReference>
<dbReference type="Proteomes" id="UP000234790">
    <property type="component" value="Chromosome"/>
</dbReference>
<dbReference type="PANTHER" id="PTHR10000">
    <property type="entry name" value="PHOSPHOSERINE PHOSPHATASE"/>
    <property type="match status" value="1"/>
</dbReference>
<reference evidence="1 2" key="1">
    <citation type="submission" date="2017-12" db="EMBL/GenBank/DDBJ databases">
        <title>Complete genome sequence of Spiroplasma monobiae MQ-1 (ATCC 33825).</title>
        <authorList>
            <person name="Tsai Y.-M."/>
            <person name="Lo W.-S."/>
            <person name="Wu P.-S."/>
            <person name="Cho S.-T."/>
            <person name="Kuo C.-H."/>
        </authorList>
    </citation>
    <scope>NUCLEOTIDE SEQUENCE [LARGE SCALE GENOMIC DNA]</scope>
    <source>
        <strain evidence="1 2">MQ-1</strain>
    </source>
</reference>
<dbReference type="InterPro" id="IPR000150">
    <property type="entry name" value="Cof"/>
</dbReference>
<proteinExistence type="predicted"/>